<dbReference type="Gene3D" id="3.10.20.30">
    <property type="match status" value="1"/>
</dbReference>
<dbReference type="InterPro" id="IPR001041">
    <property type="entry name" value="2Fe-2S_ferredoxin-type"/>
</dbReference>
<dbReference type="InterPro" id="IPR042259">
    <property type="entry name" value="Raco-like_middle_sf"/>
</dbReference>
<dbReference type="SUPFAM" id="SSF54292">
    <property type="entry name" value="2Fe-2S ferredoxin-like"/>
    <property type="match status" value="1"/>
</dbReference>
<dbReference type="Pfam" id="PF00111">
    <property type="entry name" value="Fer2"/>
    <property type="match status" value="1"/>
</dbReference>
<feature type="domain" description="2Fe-2S ferredoxin-type" evidence="1">
    <location>
        <begin position="5"/>
        <end position="99"/>
    </location>
</feature>
<dbReference type="eggNOG" id="COG3894">
    <property type="taxonomic scope" value="Bacteria"/>
</dbReference>
<dbReference type="PATRIC" id="fig|1121405.3.peg.1098"/>
<dbReference type="AlphaFoldDB" id="S7V786"/>
<evidence type="ECO:0000313" key="3">
    <source>
        <dbReference type="Proteomes" id="UP000014977"/>
    </source>
</evidence>
<dbReference type="GO" id="GO:0051536">
    <property type="term" value="F:iron-sulfur cluster binding"/>
    <property type="evidence" value="ECO:0007669"/>
    <property type="project" value="InterPro"/>
</dbReference>
<dbReference type="InterPro" id="IPR012675">
    <property type="entry name" value="Beta-grasp_dom_sf"/>
</dbReference>
<gene>
    <name evidence="2" type="ORF">dsmv_1650</name>
</gene>
<dbReference type="Pfam" id="PF14574">
    <property type="entry name" value="RACo_C_ter"/>
    <property type="match status" value="1"/>
</dbReference>
<dbReference type="InterPro" id="IPR027980">
    <property type="entry name" value="RACo_C"/>
</dbReference>
<dbReference type="EMBL" id="ATHJ01000065">
    <property type="protein sequence ID" value="EPR42524.1"/>
    <property type="molecule type" value="Genomic_DNA"/>
</dbReference>
<reference evidence="2 3" key="1">
    <citation type="journal article" date="2013" name="Genome Announc.">
        <title>Draft genome sequences for three mercury-methylating, sulfate-reducing bacteria.</title>
        <authorList>
            <person name="Brown S.D."/>
            <person name="Hurt R.A.Jr."/>
            <person name="Gilmour C.C."/>
            <person name="Elias D.A."/>
        </authorList>
    </citation>
    <scope>NUCLEOTIDE SEQUENCE [LARGE SCALE GENOMIC DNA]</scope>
    <source>
        <strain evidence="2 3">DSM 2059</strain>
    </source>
</reference>
<dbReference type="STRING" id="897.B2D07_07165"/>
<dbReference type="PROSITE" id="PS51085">
    <property type="entry name" value="2FE2S_FER_2"/>
    <property type="match status" value="1"/>
</dbReference>
<dbReference type="InterPro" id="IPR052911">
    <property type="entry name" value="Corrinoid_activation_enz"/>
</dbReference>
<dbReference type="Pfam" id="PF17651">
    <property type="entry name" value="Raco_middle"/>
    <property type="match status" value="1"/>
</dbReference>
<proteinExistence type="predicted"/>
<dbReference type="CDD" id="cd00207">
    <property type="entry name" value="fer2"/>
    <property type="match status" value="1"/>
</dbReference>
<dbReference type="PANTHER" id="PTHR42895">
    <property type="entry name" value="IRON-SULFUR CLUSTER-BINDING PROTEIN-RELATED"/>
    <property type="match status" value="1"/>
</dbReference>
<dbReference type="OrthoDB" id="9810588at2"/>
<accession>S7V786</accession>
<name>S7V786_DESML</name>
<dbReference type="eggNOG" id="COG0633">
    <property type="taxonomic scope" value="Bacteria"/>
</dbReference>
<dbReference type="InterPro" id="IPR036010">
    <property type="entry name" value="2Fe-2S_ferredoxin-like_sf"/>
</dbReference>
<organism evidence="2 3">
    <name type="scientific">Desulfococcus multivorans DSM 2059</name>
    <dbReference type="NCBI Taxonomy" id="1121405"/>
    <lineage>
        <taxon>Bacteria</taxon>
        <taxon>Pseudomonadati</taxon>
        <taxon>Thermodesulfobacteriota</taxon>
        <taxon>Desulfobacteria</taxon>
        <taxon>Desulfobacterales</taxon>
        <taxon>Desulfococcaceae</taxon>
        <taxon>Desulfococcus</taxon>
    </lineage>
</organism>
<dbReference type="InterPro" id="IPR041414">
    <property type="entry name" value="Raco-like_middle"/>
</dbReference>
<dbReference type="Proteomes" id="UP000014977">
    <property type="component" value="Unassembled WGS sequence"/>
</dbReference>
<dbReference type="Gene3D" id="3.30.420.480">
    <property type="entry name" value="Domain of unknown function (DUF4445)"/>
    <property type="match status" value="1"/>
</dbReference>
<dbReference type="RefSeq" id="WP_020876034.1">
    <property type="nucleotide sequence ID" value="NZ_ATHJ01000065.1"/>
</dbReference>
<protein>
    <submittedName>
        <fullName evidence="2">Ferredoxin</fullName>
    </submittedName>
</protein>
<comment type="caution">
    <text evidence="2">The sequence shown here is derived from an EMBL/GenBank/DDBJ whole genome shotgun (WGS) entry which is preliminary data.</text>
</comment>
<evidence type="ECO:0000259" key="1">
    <source>
        <dbReference type="PROSITE" id="PS51085"/>
    </source>
</evidence>
<keyword evidence="3" id="KW-1185">Reference proteome</keyword>
<sequence length="624" mass="66007">MSDLFKIRFEPMGLAVAVSGTDSTIMEAALIYGLPMRFDCGGKGVCGKCLVVTEPPENMGPITDAERRILSPEQLKEGQRLACQAVVRGHVRVTVPEQMIDSSEVRGKDGVSGSYAANPLVSRIFLPKTTPPEPMDGRSATLESWILDRAAAVCDRGLTFRNRHALGQAGLPDQCTGEVTLAVHEVHGVTAVLTGRRPASLGIAFDLGTTTLAAYLCDLKDGRVLTTASAVNPQRRFGEDVISRIAYANRSAAGFRQMQGLILDAVNGLIEQCIAAAKFHLEDVDEVTVVGNTTMLQIFAGFHPSSLGVTPYLPVAREFPHFNAADLSLSLNPGTPVHILPVVSGFVGGDTMGAALADGPYHRDGVTLIIDIGTNGEVMLSTPSGLWATSCATGPALEGAQISCGMRAVSGAVYKVEPGPDKGVRCHILGDPGTRPLGLCGSGVIDAVAVLRRQGAIEPSGRFNAGAPGVVCDENGLGRRFVLIPAEDSGSGREIFLSLKDVRSLQLAKAALSVGIEFLMREAGIQRVDRTVLTGAFGARFDWKNAALIGMLPQGAFDGEVYPLDNLAGVGAIMALVNRDRREEVSRISREVRFIELAGDSAFALQFARATGFPILDAAYDALL</sequence>
<dbReference type="PANTHER" id="PTHR42895:SF2">
    <property type="entry name" value="IRON-SULFUR CLUSTER PROTEIN"/>
    <property type="match status" value="1"/>
</dbReference>
<evidence type="ECO:0000313" key="2">
    <source>
        <dbReference type="EMBL" id="EPR42524.1"/>
    </source>
</evidence>